<evidence type="ECO:0008006" key="11">
    <source>
        <dbReference type="Google" id="ProtNLM"/>
    </source>
</evidence>
<dbReference type="InterPro" id="IPR042197">
    <property type="entry name" value="Apaf_helical"/>
</dbReference>
<evidence type="ECO:0000313" key="10">
    <source>
        <dbReference type="Proteomes" id="UP001396334"/>
    </source>
</evidence>
<evidence type="ECO:0000259" key="8">
    <source>
        <dbReference type="Pfam" id="PF23247"/>
    </source>
</evidence>
<feature type="domain" description="Disease resistance protein At4g27190-like leucine-rich repeats" evidence="8">
    <location>
        <begin position="1623"/>
        <end position="1743"/>
    </location>
</feature>
<proteinExistence type="inferred from homology"/>
<dbReference type="InterPro" id="IPR027417">
    <property type="entry name" value="P-loop_NTPase"/>
</dbReference>
<evidence type="ECO:0000259" key="7">
    <source>
        <dbReference type="Pfam" id="PF00931"/>
    </source>
</evidence>
<evidence type="ECO:0000256" key="2">
    <source>
        <dbReference type="ARBA" id="ARBA00022614"/>
    </source>
</evidence>
<evidence type="ECO:0000256" key="4">
    <source>
        <dbReference type="ARBA" id="ARBA00022741"/>
    </source>
</evidence>
<keyword evidence="3" id="KW-0677">Repeat</keyword>
<accession>A0ABR2SKS6</accession>
<evidence type="ECO:0000256" key="6">
    <source>
        <dbReference type="ARBA" id="ARBA00022840"/>
    </source>
</evidence>
<comment type="similarity">
    <text evidence="1">Belongs to the disease resistance NB-LRR family.</text>
</comment>
<organism evidence="9 10">
    <name type="scientific">Hibiscus sabdariffa</name>
    <name type="common">roselle</name>
    <dbReference type="NCBI Taxonomy" id="183260"/>
    <lineage>
        <taxon>Eukaryota</taxon>
        <taxon>Viridiplantae</taxon>
        <taxon>Streptophyta</taxon>
        <taxon>Embryophyta</taxon>
        <taxon>Tracheophyta</taxon>
        <taxon>Spermatophyta</taxon>
        <taxon>Magnoliopsida</taxon>
        <taxon>eudicotyledons</taxon>
        <taxon>Gunneridae</taxon>
        <taxon>Pentapetalae</taxon>
        <taxon>rosids</taxon>
        <taxon>malvids</taxon>
        <taxon>Malvales</taxon>
        <taxon>Malvaceae</taxon>
        <taxon>Malvoideae</taxon>
        <taxon>Hibiscus</taxon>
    </lineage>
</organism>
<evidence type="ECO:0000256" key="5">
    <source>
        <dbReference type="ARBA" id="ARBA00022821"/>
    </source>
</evidence>
<dbReference type="SUPFAM" id="SSF52047">
    <property type="entry name" value="RNI-like"/>
    <property type="match status" value="3"/>
</dbReference>
<sequence length="1795" mass="202482">MAGEFFASAGANAVGTLMDNYVVKPIERRIRYLFSFPKIVQGLYEQKTKLIIEQTRVNEDVKEAKLQIQTQVIEDYVIEWLGDAENALKDAQSLDNRIDENKRCLHWCPNWSWRYRLSEEIEKKTMDICKLVQDSHFERIGHPAVLPDLELLPSEDLVASKTSTAAFNVASKTSTAAFNKIMEALEDDEIKKIGVWGMGGVGKTTLVKQVHGEVKGFDRVIFVTVSATPDNGKIQNKIADYIRLRFESQTEEGKAAELWSRLKDGKFLIILDDLWNEWNEDADLKKIGIPLVENGKGCTLILTTRRRTVCESIKCQVTVPIDVLNGDEAWALFRMKAEIDKRVLARDIVEEAKKVAQECRGLPVAIVTVASALKDAQTRQQWRLARNKLESSRLPEIGNIEEREVENAYRCIEMSFNYLKKATTKRCFLFCALYPEDHSIPVEDLVRYAWGLELYGLADSVEDVRIQVLEAIKFLKESCLLLEDEYEDEDVDVGRYVKLHDIVRDVALWITSKPESGFTIKTRLDGSFEPCKAISLLNNEEKNLPEKLAHSDLQMLLLNNCDVQVTCFQGMRELKVLTLTGSPKIISLYALRFLGKLRTLHLENFEDLSFLGNLGALEILTLRESSLEGLAKELERLENLKILDIIRCTLSSRFPTNIIGRMFKLEELYLQYNDEEVFDGILQEINSLSSLIALSLQVSSSHFLEGFVLSKLERYNISTGSLGNVLTEKSWAIQEEVPLNVASLLPESLESLQVSASTDEFMKCLIDKGLMLSNLKVLLVENWSGITELPTQHVRVEGLVDLRIEYCSSLELLFPLSFAQSLVSLETLKIKGCHGLKQIVIELEGDEVEEEINSHHSHSHSLCFPKLRKINIEKCDGLEYIFPALMGQQGHQGLTLSIGDCPRLKQVIKVDNEQLQFLGSLSSFSVKKCPLLSARLEATEAHLENVCLSSFKGSFNRSKHLQLRETIEDHNMVPDSNGDGLNGLTSLGVEKCNDLECLVDTTKGNGPTSALTALETLRIIESNGLETLCKGQPPHGFLKNLKELIVRYCSKLQVVFQMDDLPYNQEQIQGKPLSNLQTLDLNYLKELRCIFKGSAHSFSLQSLEFVNIERCSKLESLFSPSLPLCLSKLKTLRIYGCSKLKYVVPITLAQEGLPALESLKVFDCEELKQVFGMGNGQDGVEHHHHGEIESNTSPLPLPLCLPKLKTLDISYCSKLECVVPITLAQEGLPALESLQVSYCDELKQVFGMGNGQDGVEHHHHGEIESNTSPLPLPLCLPKLKTLDISYCSKLECVVPENYIVKAPVLKSIRAYWCPQVTNIPIQQASKQLSLETNELSLFKKLSYNTDQLYLKFVSDHKILVPEADLGHLDRLTSLHIGYCNGGCECLVDTSEAMKGQPFLQNLKTLTMGDCEDMLEVFRIDEENPPPLLSNLEHLEFEKLYKLREIVKGPTHCVNLQCLKVIYITGCWELRWLFSVSVVQTLVSLEQLKITKCFELKSVFMKLDGTEPDTLRLPNLKTLEIENCPNLEYAFPLALAASFPRLQEIKLDNLESLGSIVEGNICLEAPALQIFDVRECSAFADINLLKQVNNSVPLKELTYSSGGGAESKNMENSHLCQISSNLIGLRDIWKGPINVATNLKKVVISKCNSLTYIFPIMLLPHLPQLSSLKIKSCEKLKQIIVNDDILASSSSSQGPRLEKKMKFPQLKEMILEDLPRLENFVPEGYHLELPCLEELELVQYYKMSTSFTVDYLTLIVHAKTNRASQADAQQDIHWERRRFSSLPQYVEEAEEISPLK</sequence>
<dbReference type="PANTHER" id="PTHR33463">
    <property type="entry name" value="NB-ARC DOMAIN-CONTAINING PROTEIN-RELATED"/>
    <property type="match status" value="1"/>
</dbReference>
<dbReference type="Gene3D" id="1.10.10.10">
    <property type="entry name" value="Winged helix-like DNA-binding domain superfamily/Winged helix DNA-binding domain"/>
    <property type="match status" value="1"/>
</dbReference>
<dbReference type="PRINTS" id="PR00364">
    <property type="entry name" value="DISEASERSIST"/>
</dbReference>
<gene>
    <name evidence="9" type="ORF">V6N11_038431</name>
</gene>
<evidence type="ECO:0000313" key="9">
    <source>
        <dbReference type="EMBL" id="KAK9025568.1"/>
    </source>
</evidence>
<dbReference type="Gene3D" id="3.80.10.10">
    <property type="entry name" value="Ribonuclease Inhibitor"/>
    <property type="match status" value="5"/>
</dbReference>
<keyword evidence="2" id="KW-0433">Leucine-rich repeat</keyword>
<dbReference type="InterPro" id="IPR050905">
    <property type="entry name" value="Plant_NBS-LRR"/>
</dbReference>
<dbReference type="EMBL" id="JBBPBN010000013">
    <property type="protein sequence ID" value="KAK9025568.1"/>
    <property type="molecule type" value="Genomic_DNA"/>
</dbReference>
<evidence type="ECO:0000256" key="3">
    <source>
        <dbReference type="ARBA" id="ARBA00022737"/>
    </source>
</evidence>
<protein>
    <recommendedName>
        <fullName evidence="11">NB-ARC domain-containing protein</fullName>
    </recommendedName>
</protein>
<feature type="domain" description="Disease resistance protein At4g27190-like leucine-rich repeats" evidence="8">
    <location>
        <begin position="788"/>
        <end position="833"/>
    </location>
</feature>
<reference evidence="9 10" key="1">
    <citation type="journal article" date="2024" name="G3 (Bethesda)">
        <title>Genome assembly of Hibiscus sabdariffa L. provides insights into metabolisms of medicinal natural products.</title>
        <authorList>
            <person name="Kim T."/>
        </authorList>
    </citation>
    <scope>NUCLEOTIDE SEQUENCE [LARGE SCALE GENOMIC DNA]</scope>
    <source>
        <strain evidence="9">TK-2024</strain>
        <tissue evidence="9">Old leaves</tissue>
    </source>
</reference>
<dbReference type="Pfam" id="PF23247">
    <property type="entry name" value="LRR_RPS2"/>
    <property type="match status" value="5"/>
</dbReference>
<keyword evidence="6" id="KW-0067">ATP-binding</keyword>
<feature type="domain" description="NB-ARC" evidence="7">
    <location>
        <begin position="177"/>
        <end position="337"/>
    </location>
</feature>
<evidence type="ECO:0000256" key="1">
    <source>
        <dbReference type="ARBA" id="ARBA00008894"/>
    </source>
</evidence>
<dbReference type="InterPro" id="IPR032675">
    <property type="entry name" value="LRR_dom_sf"/>
</dbReference>
<dbReference type="PANTHER" id="PTHR33463:SF203">
    <property type="entry name" value="AAA+ ATPASE DOMAIN-CONTAINING PROTEIN"/>
    <property type="match status" value="1"/>
</dbReference>
<keyword evidence="10" id="KW-1185">Reference proteome</keyword>
<keyword evidence="5" id="KW-0611">Plant defense</keyword>
<dbReference type="SUPFAM" id="SSF52540">
    <property type="entry name" value="P-loop containing nucleoside triphosphate hydrolases"/>
    <property type="match status" value="1"/>
</dbReference>
<dbReference type="InterPro" id="IPR036388">
    <property type="entry name" value="WH-like_DNA-bd_sf"/>
</dbReference>
<dbReference type="Proteomes" id="UP001396334">
    <property type="component" value="Unassembled WGS sequence"/>
</dbReference>
<feature type="domain" description="Disease resistance protein At4g27190-like leucine-rich repeats" evidence="8">
    <location>
        <begin position="1370"/>
        <end position="1492"/>
    </location>
</feature>
<dbReference type="InterPro" id="IPR002182">
    <property type="entry name" value="NB-ARC"/>
</dbReference>
<feature type="domain" description="Disease resistance protein At4g27190-like leucine-rich repeats" evidence="8">
    <location>
        <begin position="1193"/>
        <end position="1319"/>
    </location>
</feature>
<dbReference type="Gene3D" id="3.40.50.300">
    <property type="entry name" value="P-loop containing nucleotide triphosphate hydrolases"/>
    <property type="match status" value="1"/>
</dbReference>
<dbReference type="InterPro" id="IPR057135">
    <property type="entry name" value="At4g27190-like_LRR"/>
</dbReference>
<name>A0ABR2SKS6_9ROSI</name>
<comment type="caution">
    <text evidence="9">The sequence shown here is derived from an EMBL/GenBank/DDBJ whole genome shotgun (WGS) entry which is preliminary data.</text>
</comment>
<feature type="domain" description="Disease resistance protein At4g27190-like leucine-rich repeats" evidence="8">
    <location>
        <begin position="1010"/>
        <end position="1126"/>
    </location>
</feature>
<dbReference type="Pfam" id="PF00931">
    <property type="entry name" value="NB-ARC"/>
    <property type="match status" value="1"/>
</dbReference>
<dbReference type="SUPFAM" id="SSF52058">
    <property type="entry name" value="L domain-like"/>
    <property type="match status" value="1"/>
</dbReference>
<keyword evidence="4" id="KW-0547">Nucleotide-binding</keyword>
<dbReference type="Gene3D" id="1.10.8.430">
    <property type="entry name" value="Helical domain of apoptotic protease-activating factors"/>
    <property type="match status" value="1"/>
</dbReference>